<evidence type="ECO:0000259" key="2">
    <source>
        <dbReference type="Pfam" id="PF09836"/>
    </source>
</evidence>
<dbReference type="Pfam" id="PF09836">
    <property type="entry name" value="DUF2063"/>
    <property type="match status" value="1"/>
</dbReference>
<feature type="region of interest" description="Disordered" evidence="1">
    <location>
        <begin position="254"/>
        <end position="307"/>
    </location>
</feature>
<proteinExistence type="predicted"/>
<name>A0A1L6JE90_9SPHN</name>
<evidence type="ECO:0000256" key="1">
    <source>
        <dbReference type="SAM" id="MobiDB-lite"/>
    </source>
</evidence>
<reference evidence="5" key="2">
    <citation type="submission" date="2016-12" db="EMBL/GenBank/DDBJ databases">
        <title>Whole genome sequencing of Sphingomonas sp. ABOJV.</title>
        <authorList>
            <person name="Conlan S."/>
            <person name="Thomas P.J."/>
            <person name="Mullikin J."/>
            <person name="Palmore T.N."/>
            <person name="Frank K.M."/>
            <person name="Segre J.A."/>
        </authorList>
    </citation>
    <scope>NUCLEOTIDE SEQUENCE [LARGE SCALE GENOMIC DNA]</scope>
    <source>
        <strain evidence="5">ABOJV</strain>
    </source>
</reference>
<dbReference type="KEGG" id="skr:BRX40_18430"/>
<keyword evidence="5" id="KW-1185">Reference proteome</keyword>
<dbReference type="OrthoDB" id="343356at2"/>
<dbReference type="EMBL" id="CP018820">
    <property type="protein sequence ID" value="APR54127.1"/>
    <property type="molecule type" value="Genomic_DNA"/>
</dbReference>
<evidence type="ECO:0000313" key="5">
    <source>
        <dbReference type="Proteomes" id="UP000185161"/>
    </source>
</evidence>
<dbReference type="EMBL" id="QQWO01000007">
    <property type="protein sequence ID" value="RSV03612.1"/>
    <property type="molecule type" value="Genomic_DNA"/>
</dbReference>
<dbReference type="GeneID" id="44134539"/>
<reference evidence="4 6" key="3">
    <citation type="submission" date="2018-07" db="EMBL/GenBank/DDBJ databases">
        <title>Genomic and Epidemiologic Investigation of an Indolent Hospital Outbreak.</title>
        <authorList>
            <person name="Johnson R.C."/>
            <person name="Deming C."/>
            <person name="Conlan S."/>
            <person name="Zellmer C.J."/>
            <person name="Michelin A.V."/>
            <person name="Lee-Lin S."/>
            <person name="Thomas P.J."/>
            <person name="Park M."/>
            <person name="Weingarten R.A."/>
            <person name="Less J."/>
            <person name="Dekker J.P."/>
            <person name="Frank K.M."/>
            <person name="Musser K.A."/>
            <person name="Mcquiston J.R."/>
            <person name="Henderson D.K."/>
            <person name="Lau A.F."/>
            <person name="Palmore T.N."/>
            <person name="Segre J.A."/>
        </authorList>
    </citation>
    <scope>NUCLEOTIDE SEQUENCE [LARGE SCALE GENOMIC DNA]</scope>
    <source>
        <strain evidence="4 6">SK-NIH.Env10_0317</strain>
    </source>
</reference>
<dbReference type="Proteomes" id="UP000286681">
    <property type="component" value="Unassembled WGS sequence"/>
</dbReference>
<dbReference type="STRING" id="93064.BRX40_18430"/>
<dbReference type="Proteomes" id="UP000185161">
    <property type="component" value="Chromosome"/>
</dbReference>
<dbReference type="RefSeq" id="WP_075152587.1">
    <property type="nucleotide sequence ID" value="NZ_CP018820.1"/>
</dbReference>
<sequence length="307" mass="33186">MSLLDLQRDMRSWLTREDEAIATRLGPGSGPGLRAYLNNYRAQLVACLEDSFARTRDWIGGEAFEAAVIAHIARVPPSSWTLDAYPRDFPATLAILYPGDPDVVELAWLDMALGEAFVGPDSQTLDDDLTGIDWDRAVLRFTPTIDLAELTTNATAIWSALADGAIPPGVEMLPEAGAMIVWRHAGFSCFRAIDMRERQALLLACQGVSFAALCAAMVDAYGNDDGIALAGQMLGQWLGEGLIVGIETRRSPLEPDRASGITGGDATPRYSAPAARTRSAQRDAPDRRHRLCRRDDCGGDPELGTLA</sequence>
<evidence type="ECO:0000313" key="6">
    <source>
        <dbReference type="Proteomes" id="UP000286681"/>
    </source>
</evidence>
<organism evidence="3 5">
    <name type="scientific">Sphingomonas koreensis</name>
    <dbReference type="NCBI Taxonomy" id="93064"/>
    <lineage>
        <taxon>Bacteria</taxon>
        <taxon>Pseudomonadati</taxon>
        <taxon>Pseudomonadota</taxon>
        <taxon>Alphaproteobacteria</taxon>
        <taxon>Sphingomonadales</taxon>
        <taxon>Sphingomonadaceae</taxon>
        <taxon>Sphingomonas</taxon>
    </lineage>
</organism>
<evidence type="ECO:0000313" key="3">
    <source>
        <dbReference type="EMBL" id="APR54127.1"/>
    </source>
</evidence>
<dbReference type="AlphaFoldDB" id="A0A1L6JE90"/>
<reference evidence="3" key="1">
    <citation type="submission" date="2016-12" db="EMBL/GenBank/DDBJ databases">
        <title>Whole genome sequencing of Sphingomonas koreensis.</title>
        <authorList>
            <person name="Conlan S."/>
            <person name="Thomas P.J."/>
            <person name="Mullikin J."/>
            <person name="Palmore T.N."/>
            <person name="Frank K.M."/>
            <person name="Segre J.A."/>
        </authorList>
    </citation>
    <scope>NUCLEOTIDE SEQUENCE</scope>
    <source>
        <strain evidence="3">ABOJV</strain>
    </source>
</reference>
<feature type="domain" description="Putative DNA-binding" evidence="2">
    <location>
        <begin position="6"/>
        <end position="91"/>
    </location>
</feature>
<gene>
    <name evidence="3" type="ORF">BRX40_18430</name>
    <name evidence="4" type="ORF">CA257_10430</name>
</gene>
<dbReference type="InterPro" id="IPR018640">
    <property type="entry name" value="DUF2063"/>
</dbReference>
<protein>
    <submittedName>
        <fullName evidence="4">DUF2063 domain-containing protein</fullName>
    </submittedName>
</protein>
<evidence type="ECO:0000313" key="4">
    <source>
        <dbReference type="EMBL" id="RSV03612.1"/>
    </source>
</evidence>
<accession>A0A1L6JE90</accession>